<dbReference type="InterPro" id="IPR002591">
    <property type="entry name" value="Phosphodiest/P_Trfase"/>
</dbReference>
<evidence type="ECO:0008006" key="4">
    <source>
        <dbReference type="Google" id="ProtNLM"/>
    </source>
</evidence>
<dbReference type="InterPro" id="IPR017850">
    <property type="entry name" value="Alkaline_phosphatase_core_sf"/>
</dbReference>
<keyword evidence="1" id="KW-1133">Transmembrane helix</keyword>
<evidence type="ECO:0000313" key="3">
    <source>
        <dbReference type="Proteomes" id="UP001634394"/>
    </source>
</evidence>
<dbReference type="Pfam" id="PF01663">
    <property type="entry name" value="Phosphodiest"/>
    <property type="match status" value="1"/>
</dbReference>
<dbReference type="SUPFAM" id="SSF53649">
    <property type="entry name" value="Alkaline phosphatase-like"/>
    <property type="match status" value="1"/>
</dbReference>
<dbReference type="GO" id="GO:0016787">
    <property type="term" value="F:hydrolase activity"/>
    <property type="evidence" value="ECO:0007669"/>
    <property type="project" value="UniProtKB-ARBA"/>
</dbReference>
<name>A0ABD3WSM0_SINWO</name>
<sequence>RLSDFTRITADVRLIMFLVLAVVCIWPLGVTDSKSTSKVLLISMDGFRWDYIEHHHTPNFDAFAAEGVRAQYINNTFITKTFPCHYSIVTGLYEESHGIIANRMYDPVFNETFTMATKTSKWWDGGEPVWVTARKHGKKSATYYWPGSETEIHGFFPNIWKKYNEADPFNNRIDTVIQWLLDDQADIVTLYFHEPDFTGHIFGPNSTEVSEKVKEMDGWLGYLMKNLTDHGLWDYVNVIVTSDHGMTEVDVNSRVIDIYDYVDARTIQLTTSDGEILNILPVHGKEDEMVRNLTNRPHMTVYKKQDIQEHWHYKNNRRILPILLVAEEGWLIVKNRTAYPPSNVRGAHGYDNRLSSMKPIFYARGPDFRRNYLARPFNSIDLYPLMCKLLGIDPAPNNGTLDNTADILASSVSSSAVSNTFFVAHAAHEIADVLTYMLRNILSFFHRL</sequence>
<keyword evidence="1" id="KW-0812">Transmembrane</keyword>
<protein>
    <recommendedName>
        <fullName evidence="4">Ectonucleotide pyrophosphatase/phosphodiesterase family member 5</fullName>
    </recommendedName>
</protein>
<proteinExistence type="predicted"/>
<dbReference type="Proteomes" id="UP001634394">
    <property type="component" value="Unassembled WGS sequence"/>
</dbReference>
<accession>A0ABD3WSM0</accession>
<organism evidence="2 3">
    <name type="scientific">Sinanodonta woodiana</name>
    <name type="common">Chinese pond mussel</name>
    <name type="synonym">Anodonta woodiana</name>
    <dbReference type="NCBI Taxonomy" id="1069815"/>
    <lineage>
        <taxon>Eukaryota</taxon>
        <taxon>Metazoa</taxon>
        <taxon>Spiralia</taxon>
        <taxon>Lophotrochozoa</taxon>
        <taxon>Mollusca</taxon>
        <taxon>Bivalvia</taxon>
        <taxon>Autobranchia</taxon>
        <taxon>Heteroconchia</taxon>
        <taxon>Palaeoheterodonta</taxon>
        <taxon>Unionida</taxon>
        <taxon>Unionoidea</taxon>
        <taxon>Unionidae</taxon>
        <taxon>Unioninae</taxon>
        <taxon>Sinanodonta</taxon>
    </lineage>
</organism>
<evidence type="ECO:0000256" key="1">
    <source>
        <dbReference type="SAM" id="Phobius"/>
    </source>
</evidence>
<dbReference type="PANTHER" id="PTHR10151">
    <property type="entry name" value="ECTONUCLEOTIDE PYROPHOSPHATASE/PHOSPHODIESTERASE"/>
    <property type="match status" value="1"/>
</dbReference>
<feature type="transmembrane region" description="Helical" evidence="1">
    <location>
        <begin position="12"/>
        <end position="29"/>
    </location>
</feature>
<keyword evidence="1" id="KW-0472">Membrane</keyword>
<dbReference type="AlphaFoldDB" id="A0ABD3WSM0"/>
<dbReference type="EMBL" id="JBJQND010000005">
    <property type="protein sequence ID" value="KAL3875738.1"/>
    <property type="molecule type" value="Genomic_DNA"/>
</dbReference>
<dbReference type="CDD" id="cd16018">
    <property type="entry name" value="Enpp"/>
    <property type="match status" value="1"/>
</dbReference>
<feature type="non-terminal residue" evidence="2">
    <location>
        <position position="1"/>
    </location>
</feature>
<gene>
    <name evidence="2" type="ORF">ACJMK2_033659</name>
</gene>
<dbReference type="Gene3D" id="3.30.1360.180">
    <property type="match status" value="1"/>
</dbReference>
<dbReference type="PANTHER" id="PTHR10151:SF120">
    <property type="entry name" value="BIS(5'-ADENOSYL)-TRIPHOSPHATASE"/>
    <property type="match status" value="1"/>
</dbReference>
<evidence type="ECO:0000313" key="2">
    <source>
        <dbReference type="EMBL" id="KAL3875738.1"/>
    </source>
</evidence>
<keyword evidence="3" id="KW-1185">Reference proteome</keyword>
<comment type="caution">
    <text evidence="2">The sequence shown here is derived from an EMBL/GenBank/DDBJ whole genome shotgun (WGS) entry which is preliminary data.</text>
</comment>
<dbReference type="Gene3D" id="3.40.720.10">
    <property type="entry name" value="Alkaline Phosphatase, subunit A"/>
    <property type="match status" value="1"/>
</dbReference>
<reference evidence="2 3" key="1">
    <citation type="submission" date="2024-11" db="EMBL/GenBank/DDBJ databases">
        <title>Chromosome-level genome assembly of the freshwater bivalve Anodonta woodiana.</title>
        <authorList>
            <person name="Chen X."/>
        </authorList>
    </citation>
    <scope>NUCLEOTIDE SEQUENCE [LARGE SCALE GENOMIC DNA]</scope>
    <source>
        <strain evidence="2">MN2024</strain>
        <tissue evidence="2">Gills</tissue>
    </source>
</reference>